<reference evidence="4 5" key="1">
    <citation type="submission" date="2011-10" db="EMBL/GenBank/DDBJ databases">
        <title>The Noncontiguous Finished genome of Thermanaerovibrio velox DSM 12556.</title>
        <authorList>
            <consortium name="US DOE Joint Genome Institute (JGI-PGF)"/>
            <person name="Lucas S."/>
            <person name="Copeland A."/>
            <person name="Lapidus A."/>
            <person name="Glavina del Rio T."/>
            <person name="Dalin E."/>
            <person name="Tice H."/>
            <person name="Bruce D."/>
            <person name="Goodwin L."/>
            <person name="Pitluck S."/>
            <person name="Peters L."/>
            <person name="Mikhailova N."/>
            <person name="Teshima H."/>
            <person name="Kyrpides N."/>
            <person name="Mavromatis K."/>
            <person name="Ivanova N."/>
            <person name="Markowitz V."/>
            <person name="Cheng J.-F."/>
            <person name="Hugenholtz P."/>
            <person name="Woyke T."/>
            <person name="Wu D."/>
            <person name="Spring S."/>
            <person name="Brambilla E.-M."/>
            <person name="Klenk H.-P."/>
            <person name="Eisen J.A."/>
        </authorList>
    </citation>
    <scope>NUCLEOTIDE SEQUENCE [LARGE SCALE GENOMIC DNA]</scope>
    <source>
        <strain evidence="4 5">DSM 12556</strain>
    </source>
</reference>
<dbReference type="InterPro" id="IPR006076">
    <property type="entry name" value="FAD-dep_OxRdtase"/>
</dbReference>
<dbReference type="Pfam" id="PF04324">
    <property type="entry name" value="Fer2_BFD"/>
    <property type="match status" value="1"/>
</dbReference>
<dbReference type="InterPro" id="IPR052745">
    <property type="entry name" value="G3P_Oxidase/Oxidoreductase"/>
</dbReference>
<evidence type="ECO:0000259" key="3">
    <source>
        <dbReference type="Pfam" id="PF04324"/>
    </source>
</evidence>
<gene>
    <name evidence="4" type="ORF">TheveDRAFT_0216</name>
</gene>
<protein>
    <submittedName>
        <fullName evidence="4">Putative dehydrogenase</fullName>
    </submittedName>
</protein>
<accession>H0UNJ2</accession>
<evidence type="ECO:0000259" key="2">
    <source>
        <dbReference type="Pfam" id="PF01266"/>
    </source>
</evidence>
<dbReference type="AlphaFoldDB" id="H0UNJ2"/>
<dbReference type="PANTHER" id="PTHR42720">
    <property type="entry name" value="GLYCEROL-3-PHOSPHATE DEHYDROGENASE"/>
    <property type="match status" value="1"/>
</dbReference>
<dbReference type="CDD" id="cd19946">
    <property type="entry name" value="GlpA-like_Fer2_BFD-like"/>
    <property type="match status" value="1"/>
</dbReference>
<keyword evidence="5" id="KW-1185">Reference proteome</keyword>
<feature type="domain" description="FAD dependent oxidoreductase" evidence="2">
    <location>
        <begin position="2"/>
        <end position="351"/>
    </location>
</feature>
<dbReference type="STRING" id="926567.TheveDRAFT_0216"/>
<dbReference type="SUPFAM" id="SSF54373">
    <property type="entry name" value="FAD-linked reductases, C-terminal domain"/>
    <property type="match status" value="1"/>
</dbReference>
<evidence type="ECO:0000256" key="1">
    <source>
        <dbReference type="SAM" id="MobiDB-lite"/>
    </source>
</evidence>
<dbReference type="SUPFAM" id="SSF51905">
    <property type="entry name" value="FAD/NAD(P)-binding domain"/>
    <property type="match status" value="1"/>
</dbReference>
<dbReference type="Gene3D" id="1.10.10.1100">
    <property type="entry name" value="BFD-like [2Fe-2S]-binding domain"/>
    <property type="match status" value="1"/>
</dbReference>
<dbReference type="Gene3D" id="3.30.9.10">
    <property type="entry name" value="D-Amino Acid Oxidase, subunit A, domain 2"/>
    <property type="match status" value="1"/>
</dbReference>
<evidence type="ECO:0000313" key="5">
    <source>
        <dbReference type="Proteomes" id="UP000005730"/>
    </source>
</evidence>
<evidence type="ECO:0000313" key="4">
    <source>
        <dbReference type="EMBL" id="EHM09399.1"/>
    </source>
</evidence>
<name>H0UNJ2_9BACT</name>
<dbReference type="InterPro" id="IPR036188">
    <property type="entry name" value="FAD/NAD-bd_sf"/>
</dbReference>
<dbReference type="Proteomes" id="UP000005730">
    <property type="component" value="Chromosome"/>
</dbReference>
<dbReference type="eggNOG" id="COG1251">
    <property type="taxonomic scope" value="Bacteria"/>
</dbReference>
<dbReference type="Pfam" id="PF01266">
    <property type="entry name" value="DAO"/>
    <property type="match status" value="1"/>
</dbReference>
<dbReference type="PANTHER" id="PTHR42720:SF1">
    <property type="entry name" value="GLYCEROL 3-PHOSPHATE OXIDASE"/>
    <property type="match status" value="1"/>
</dbReference>
<sequence>MVVGAGIVGASIARELSRYKLRVAVLEKAHDIPSGASRANSSMVHGGFDDKPGTVKASFCAKGNRLYHQLHEELDFQLDPCGSYVCAFNGDEIGHLEMLLEQGRTNGVVGLEIITGDQLREREPNASKGIVAALWCSSAAMVNNFEAVLAFMDNAQANGVELFLGTQVTGLIKDPSGRSVMGVSSSGGDFMAPVVVNAAGVYSDELSRMAGDDSFTITPVRGEYFIFDKSVGNLVRSFFFPCPSKKGKGITVARTVDGNLLIGPNSVPQASKEDTSTTGEGLMEVFEGALKLIPSIPRNMSITTFAGLRANSDSGDFHIGPVESMRGFFNVAGIKSPGLTSAPAIAVRVVEMLKDCYGDILTFEEDPSFVPVRRHIPRFSELPMEERIRLAAGDPRYGQIVCRCETVTEAQVVEAIRRGARTVAAVKIWTRAGAGRCQGGFCGPRVVEILARELGISPEEVTRHGGHSRLLTGPTKAPWLEREGA</sequence>
<dbReference type="eggNOG" id="COG0579">
    <property type="taxonomic scope" value="Bacteria"/>
</dbReference>
<dbReference type="InterPro" id="IPR007419">
    <property type="entry name" value="BFD-like_2Fe2S-bd_dom"/>
</dbReference>
<dbReference type="InterPro" id="IPR041854">
    <property type="entry name" value="BFD-like_2Fe2S-bd_dom_sf"/>
</dbReference>
<organism evidence="4 5">
    <name type="scientific">Thermanaerovibrio velox DSM 12556</name>
    <dbReference type="NCBI Taxonomy" id="926567"/>
    <lineage>
        <taxon>Bacteria</taxon>
        <taxon>Thermotogati</taxon>
        <taxon>Synergistota</taxon>
        <taxon>Synergistia</taxon>
        <taxon>Synergistales</taxon>
        <taxon>Synergistaceae</taxon>
        <taxon>Thermanaerovibrio</taxon>
    </lineage>
</organism>
<dbReference type="HOGENOM" id="CLU_024775_3_1_0"/>
<dbReference type="Gene3D" id="3.50.50.60">
    <property type="entry name" value="FAD/NAD(P)-binding domain"/>
    <property type="match status" value="1"/>
</dbReference>
<proteinExistence type="predicted"/>
<feature type="domain" description="BFD-like [2Fe-2S]-binding" evidence="3">
    <location>
        <begin position="400"/>
        <end position="452"/>
    </location>
</feature>
<dbReference type="EMBL" id="CM001377">
    <property type="protein sequence ID" value="EHM09399.1"/>
    <property type="molecule type" value="Genomic_DNA"/>
</dbReference>
<feature type="region of interest" description="Disordered" evidence="1">
    <location>
        <begin position="463"/>
        <end position="485"/>
    </location>
</feature>